<dbReference type="Proteomes" id="UP000564836">
    <property type="component" value="Chromosome"/>
</dbReference>
<dbReference type="EMBL" id="CP088280">
    <property type="protein sequence ID" value="UGX97125.1"/>
    <property type="molecule type" value="Genomic_DNA"/>
</dbReference>
<gene>
    <name evidence="2" type="ORF">G6321_00019125</name>
    <name evidence="1" type="ORF">G6321_49075</name>
</gene>
<protein>
    <recommendedName>
        <fullName evidence="4">DUF5681 domain-containing protein</fullName>
    </recommendedName>
</protein>
<accession>A0A7Z0QLX0</accession>
<sequence length="144" mass="15588">MTTPPNLAVIHGKSTAAKDERGRFISGPANTGRPVGARNKQSAELMKVVRAMGNRAVANLSDALDAKEQWATTLVLRYCLPSTRTQEMHGADPEDIKEAFVAGDISAEEMKAISTAIEKLKSIADIDDLRNRLSELEQLLNAGK</sequence>
<reference evidence="1" key="2">
    <citation type="submission" date="2020-06" db="EMBL/GenBank/DDBJ databases">
        <title>Whole Genome Sequence of Bradyrhizobium sp. Strain 323S2.</title>
        <authorList>
            <person name="Bromfield E.S.P."/>
        </authorList>
    </citation>
    <scope>NUCLEOTIDE SEQUENCE [LARGE SCALE GENOMIC DNA]</scope>
    <source>
        <strain evidence="1">323S2</strain>
    </source>
</reference>
<evidence type="ECO:0000313" key="1">
    <source>
        <dbReference type="EMBL" id="NYY96088.1"/>
    </source>
</evidence>
<organism evidence="1">
    <name type="scientific">Bradyrhizobium barranii subsp. barranii</name>
    <dbReference type="NCBI Taxonomy" id="2823807"/>
    <lineage>
        <taxon>Bacteria</taxon>
        <taxon>Pseudomonadati</taxon>
        <taxon>Pseudomonadota</taxon>
        <taxon>Alphaproteobacteria</taxon>
        <taxon>Hyphomicrobiales</taxon>
        <taxon>Nitrobacteraceae</taxon>
        <taxon>Bradyrhizobium</taxon>
        <taxon>Bradyrhizobium barranii</taxon>
    </lineage>
</organism>
<evidence type="ECO:0008006" key="4">
    <source>
        <dbReference type="Google" id="ProtNLM"/>
    </source>
</evidence>
<reference evidence="2 3" key="3">
    <citation type="journal article" date="2022" name="Int. J. Syst. Evol. Microbiol.">
        <title>Strains of Bradyrhizobium barranii sp. nov. associated with legumes native to Canada are symbionts of soybeans and belong to different subspecies (subsp. barranii subsp. nov. and subsp. apii subsp. nov.) and symbiovars (sv. glycinearum and sv. septentrionale).</title>
        <authorList>
            <person name="Bromfield E.S.P."/>
            <person name="Cloutier S."/>
            <person name="Wasai-Hara S."/>
            <person name="Minamisawa K."/>
        </authorList>
    </citation>
    <scope>NUCLEOTIDE SEQUENCE [LARGE SCALE GENOMIC DNA]</scope>
    <source>
        <strain evidence="2 3">323S2</strain>
    </source>
</reference>
<dbReference type="EMBL" id="JACBFH010000001">
    <property type="protein sequence ID" value="NYY96088.1"/>
    <property type="molecule type" value="Genomic_DNA"/>
</dbReference>
<dbReference type="RefSeq" id="WP_166342352.1">
    <property type="nucleotide sequence ID" value="NZ_CP088280.1"/>
</dbReference>
<reference evidence="2 3" key="1">
    <citation type="journal article" date="2017" name="Syst. Appl. Microbiol.">
        <title>Soybeans inoculated with root zone soils of Canadian native legumes harbour diverse and novel Bradyrhizobium spp. that possess agricultural potential.</title>
        <authorList>
            <person name="Bromfield E.S.P."/>
            <person name="Cloutier S."/>
            <person name="Tambong J.T."/>
            <person name="Tran Thi T.V."/>
        </authorList>
    </citation>
    <scope>NUCLEOTIDE SEQUENCE [LARGE SCALE GENOMIC DNA]</scope>
    <source>
        <strain evidence="2 3">323S2</strain>
    </source>
</reference>
<proteinExistence type="predicted"/>
<dbReference type="AlphaFoldDB" id="A0A7Z0QLX0"/>
<evidence type="ECO:0000313" key="3">
    <source>
        <dbReference type="Proteomes" id="UP000564836"/>
    </source>
</evidence>
<evidence type="ECO:0000313" key="2">
    <source>
        <dbReference type="EMBL" id="UGX97125.1"/>
    </source>
</evidence>
<name>A0A7Z0QLX0_9BRAD</name>